<dbReference type="AlphaFoldDB" id="A0A8T0Q2Z3"/>
<reference evidence="2" key="1">
    <citation type="submission" date="2020-05" db="EMBL/GenBank/DDBJ databases">
        <title>WGS assembly of Panicum virgatum.</title>
        <authorList>
            <person name="Lovell J.T."/>
            <person name="Jenkins J."/>
            <person name="Shu S."/>
            <person name="Juenger T.E."/>
            <person name="Schmutz J."/>
        </authorList>
    </citation>
    <scope>NUCLEOTIDE SEQUENCE</scope>
    <source>
        <strain evidence="2">AP13</strain>
    </source>
</reference>
<keyword evidence="3" id="KW-1185">Reference proteome</keyword>
<feature type="compositionally biased region" description="Low complexity" evidence="1">
    <location>
        <begin position="66"/>
        <end position="75"/>
    </location>
</feature>
<gene>
    <name evidence="2" type="ORF">PVAP13_7NG228434</name>
</gene>
<protein>
    <submittedName>
        <fullName evidence="2">Uncharacterized protein</fullName>
    </submittedName>
</protein>
<organism evidence="2 3">
    <name type="scientific">Panicum virgatum</name>
    <name type="common">Blackwell switchgrass</name>
    <dbReference type="NCBI Taxonomy" id="38727"/>
    <lineage>
        <taxon>Eukaryota</taxon>
        <taxon>Viridiplantae</taxon>
        <taxon>Streptophyta</taxon>
        <taxon>Embryophyta</taxon>
        <taxon>Tracheophyta</taxon>
        <taxon>Spermatophyta</taxon>
        <taxon>Magnoliopsida</taxon>
        <taxon>Liliopsida</taxon>
        <taxon>Poales</taxon>
        <taxon>Poaceae</taxon>
        <taxon>PACMAD clade</taxon>
        <taxon>Panicoideae</taxon>
        <taxon>Panicodae</taxon>
        <taxon>Paniceae</taxon>
        <taxon>Panicinae</taxon>
        <taxon>Panicum</taxon>
        <taxon>Panicum sect. Hiantes</taxon>
    </lineage>
</organism>
<sequence length="176" mass="18718">MAPCERLRPHSTAIARARVEALALERQRQSCLHPTSPPVNKARTSDLSGCRCCPPRGAIACLSPRPAAANPPASSAHHRSPPPASIRFSLLNPPVAVSNPDDHRVRHYFSRSQPIDSTSPSPFLPHPPVDSSTCSFPPDGGGKLVTALPTHAHHHLLDNFHSSPPPSGCLSPPTSC</sequence>
<feature type="region of interest" description="Disordered" evidence="1">
    <location>
        <begin position="112"/>
        <end position="141"/>
    </location>
</feature>
<evidence type="ECO:0000313" key="3">
    <source>
        <dbReference type="Proteomes" id="UP000823388"/>
    </source>
</evidence>
<feature type="region of interest" description="Disordered" evidence="1">
    <location>
        <begin position="66"/>
        <end position="88"/>
    </location>
</feature>
<evidence type="ECO:0000256" key="1">
    <source>
        <dbReference type="SAM" id="MobiDB-lite"/>
    </source>
</evidence>
<evidence type="ECO:0000313" key="2">
    <source>
        <dbReference type="EMBL" id="KAG2566992.1"/>
    </source>
</evidence>
<dbReference type="EMBL" id="CM029050">
    <property type="protein sequence ID" value="KAG2566992.1"/>
    <property type="molecule type" value="Genomic_DNA"/>
</dbReference>
<proteinExistence type="predicted"/>
<comment type="caution">
    <text evidence="2">The sequence shown here is derived from an EMBL/GenBank/DDBJ whole genome shotgun (WGS) entry which is preliminary data.</text>
</comment>
<dbReference type="Proteomes" id="UP000823388">
    <property type="component" value="Chromosome 7N"/>
</dbReference>
<name>A0A8T0Q2Z3_PANVG</name>
<accession>A0A8T0Q2Z3</accession>
<feature type="compositionally biased region" description="Polar residues" evidence="1">
    <location>
        <begin position="112"/>
        <end position="121"/>
    </location>
</feature>